<dbReference type="PRINTS" id="PR00368">
    <property type="entry name" value="FADPNR"/>
</dbReference>
<gene>
    <name evidence="6" type="ORF">ACFPOF_11945</name>
</gene>
<dbReference type="PRINTS" id="PR00469">
    <property type="entry name" value="PNDRDTASEII"/>
</dbReference>
<comment type="subunit">
    <text evidence="2">Homodimer.</text>
</comment>
<organism evidence="6 7">
    <name type="scientific">Cohnella soli</name>
    <dbReference type="NCBI Taxonomy" id="425005"/>
    <lineage>
        <taxon>Bacteria</taxon>
        <taxon>Bacillati</taxon>
        <taxon>Bacillota</taxon>
        <taxon>Bacilli</taxon>
        <taxon>Bacillales</taxon>
        <taxon>Paenibacillaceae</taxon>
        <taxon>Cohnella</taxon>
    </lineage>
</organism>
<name>A0ABW0HSD2_9BACL</name>
<evidence type="ECO:0000259" key="5">
    <source>
        <dbReference type="Pfam" id="PF07992"/>
    </source>
</evidence>
<dbReference type="InterPro" id="IPR050097">
    <property type="entry name" value="Ferredoxin-NADP_redctase_2"/>
</dbReference>
<evidence type="ECO:0000313" key="6">
    <source>
        <dbReference type="EMBL" id="MFC5403444.1"/>
    </source>
</evidence>
<sequence length="299" mass="31773">MLDCAIIGGGPAGLSAALVLGRSRRNVVLFDDNQARNKVTHESHGFLTRDGVKPSELREIARRDLAKYPSVELRDVSIAQASRQADGTFLLTTRQNEHVRARKIILATGLKDILPDIAGLKAFYGQTLFSCPYCDGWEIRDQPLVVISEQPHAYHMAITASNWSMDLAVCTNGVDALTAEQIAKLASKGIRTYSQRIAELQGREGKLENIVFADGTALPRAAGFVGGQLAHAAPIPEMLGCAINGKGGIVVDELGKSSVEGVYAAGDNAIVSPSQIVISAAGGTRAAMGVNSALTFEDF</sequence>
<evidence type="ECO:0000256" key="1">
    <source>
        <dbReference type="ARBA" id="ARBA00001974"/>
    </source>
</evidence>
<evidence type="ECO:0000256" key="3">
    <source>
        <dbReference type="ARBA" id="ARBA00022630"/>
    </source>
</evidence>
<dbReference type="Pfam" id="PF07992">
    <property type="entry name" value="Pyr_redox_2"/>
    <property type="match status" value="1"/>
</dbReference>
<dbReference type="InterPro" id="IPR023753">
    <property type="entry name" value="FAD/NAD-binding_dom"/>
</dbReference>
<evidence type="ECO:0000313" key="7">
    <source>
        <dbReference type="Proteomes" id="UP001596113"/>
    </source>
</evidence>
<dbReference type="PANTHER" id="PTHR48105">
    <property type="entry name" value="THIOREDOXIN REDUCTASE 1-RELATED-RELATED"/>
    <property type="match status" value="1"/>
</dbReference>
<comment type="cofactor">
    <cofactor evidence="1">
        <name>FAD</name>
        <dbReference type="ChEBI" id="CHEBI:57692"/>
    </cofactor>
</comment>
<protein>
    <submittedName>
        <fullName evidence="6">NAD(P)/FAD-dependent oxidoreductase</fullName>
    </submittedName>
</protein>
<evidence type="ECO:0000256" key="2">
    <source>
        <dbReference type="ARBA" id="ARBA00011738"/>
    </source>
</evidence>
<evidence type="ECO:0000256" key="4">
    <source>
        <dbReference type="ARBA" id="ARBA00023002"/>
    </source>
</evidence>
<accession>A0ABW0HSD2</accession>
<dbReference type="RefSeq" id="WP_378132798.1">
    <property type="nucleotide sequence ID" value="NZ_JBHSMI010000023.1"/>
</dbReference>
<keyword evidence="3" id="KW-0285">Flavoprotein</keyword>
<dbReference type="Gene3D" id="3.50.50.60">
    <property type="entry name" value="FAD/NAD(P)-binding domain"/>
    <property type="match status" value="2"/>
</dbReference>
<dbReference type="InterPro" id="IPR036188">
    <property type="entry name" value="FAD/NAD-bd_sf"/>
</dbReference>
<reference evidence="7" key="1">
    <citation type="journal article" date="2019" name="Int. J. Syst. Evol. Microbiol.">
        <title>The Global Catalogue of Microorganisms (GCM) 10K type strain sequencing project: providing services to taxonomists for standard genome sequencing and annotation.</title>
        <authorList>
            <consortium name="The Broad Institute Genomics Platform"/>
            <consortium name="The Broad Institute Genome Sequencing Center for Infectious Disease"/>
            <person name="Wu L."/>
            <person name="Ma J."/>
        </authorList>
    </citation>
    <scope>NUCLEOTIDE SEQUENCE [LARGE SCALE GENOMIC DNA]</scope>
    <source>
        <strain evidence="7">CGMCC 1.18575</strain>
    </source>
</reference>
<feature type="domain" description="FAD/NAD(P)-binding" evidence="5">
    <location>
        <begin position="3"/>
        <end position="280"/>
    </location>
</feature>
<dbReference type="SUPFAM" id="SSF51905">
    <property type="entry name" value="FAD/NAD(P)-binding domain"/>
    <property type="match status" value="1"/>
</dbReference>
<proteinExistence type="predicted"/>
<keyword evidence="4" id="KW-0560">Oxidoreductase</keyword>
<keyword evidence="7" id="KW-1185">Reference proteome</keyword>
<dbReference type="EMBL" id="JBHSMI010000023">
    <property type="protein sequence ID" value="MFC5403444.1"/>
    <property type="molecule type" value="Genomic_DNA"/>
</dbReference>
<dbReference type="Proteomes" id="UP001596113">
    <property type="component" value="Unassembled WGS sequence"/>
</dbReference>
<comment type="caution">
    <text evidence="6">The sequence shown here is derived from an EMBL/GenBank/DDBJ whole genome shotgun (WGS) entry which is preliminary data.</text>
</comment>